<evidence type="ECO:0000259" key="9">
    <source>
        <dbReference type="Pfam" id="PF13427"/>
    </source>
</evidence>
<name>A0A2R3QV13_ECTME</name>
<evidence type="ECO:0000256" key="7">
    <source>
        <dbReference type="PIRNR" id="PIRNR000819"/>
    </source>
</evidence>
<reference evidence="10 11" key="1">
    <citation type="submission" date="2018-03" db="EMBL/GenBank/DDBJ databases">
        <title>Complete genome sequence and methylome analysis of Pseudomonas mendocina NEB 698.</title>
        <authorList>
            <person name="Morgan R.D."/>
        </authorList>
    </citation>
    <scope>NUCLEOTIDE SEQUENCE [LARGE SCALE GENOMIC DNA]</scope>
    <source>
        <strain evidence="10 11">NEB698</strain>
    </source>
</reference>
<dbReference type="GO" id="GO:0070566">
    <property type="term" value="F:adenylyltransferase activity"/>
    <property type="evidence" value="ECO:0007669"/>
    <property type="project" value="InterPro"/>
</dbReference>
<evidence type="ECO:0000313" key="10">
    <source>
        <dbReference type="EMBL" id="AVO55635.1"/>
    </source>
</evidence>
<dbReference type="Gene3D" id="3.30.460.10">
    <property type="entry name" value="Beta Polymerase, domain 2"/>
    <property type="match status" value="1"/>
</dbReference>
<dbReference type="CDD" id="cd05403">
    <property type="entry name" value="NT_KNTase_like"/>
    <property type="match status" value="1"/>
</dbReference>
<dbReference type="EMBL" id="CP027657">
    <property type="protein sequence ID" value="AVO55635.1"/>
    <property type="molecule type" value="Genomic_DNA"/>
</dbReference>
<feature type="domain" description="Adenylyltransferase AadA C-terminal" evidence="9">
    <location>
        <begin position="143"/>
        <end position="244"/>
    </location>
</feature>
<dbReference type="InterPro" id="IPR024172">
    <property type="entry name" value="AadA/Aad9"/>
</dbReference>
<evidence type="ECO:0000256" key="3">
    <source>
        <dbReference type="ARBA" id="ARBA00035126"/>
    </source>
</evidence>
<accession>A0A2R3QV13</accession>
<dbReference type="SUPFAM" id="SSF81301">
    <property type="entry name" value="Nucleotidyltransferase"/>
    <property type="match status" value="1"/>
</dbReference>
<feature type="domain" description="Polymerase nucleotidyl transferase" evidence="8">
    <location>
        <begin position="21"/>
        <end position="84"/>
    </location>
</feature>
<keyword evidence="7" id="KW-0548">Nucleotidyltransferase</keyword>
<dbReference type="OrthoDB" id="7058480at2"/>
<dbReference type="GO" id="GO:0005524">
    <property type="term" value="F:ATP binding"/>
    <property type="evidence" value="ECO:0007669"/>
    <property type="project" value="UniProtKB-KW"/>
</dbReference>
<dbReference type="InterPro" id="IPR002934">
    <property type="entry name" value="Polymerase_NTP_transf_dom"/>
</dbReference>
<dbReference type="NCBIfam" id="NF010309">
    <property type="entry name" value="PRK13746.1"/>
    <property type="match status" value="1"/>
</dbReference>
<dbReference type="Pfam" id="PF13427">
    <property type="entry name" value="AadA_C"/>
    <property type="match status" value="1"/>
</dbReference>
<gene>
    <name evidence="10" type="ORF">C7A17_23735</name>
</gene>
<organism evidence="10 11">
    <name type="scientific">Ectopseudomonas mendocina</name>
    <name type="common">Pseudomonas mendocina</name>
    <dbReference type="NCBI Taxonomy" id="300"/>
    <lineage>
        <taxon>Bacteria</taxon>
        <taxon>Pseudomonadati</taxon>
        <taxon>Pseudomonadota</taxon>
        <taxon>Gammaproteobacteria</taxon>
        <taxon>Pseudomonadales</taxon>
        <taxon>Pseudomonadaceae</taxon>
        <taxon>Ectopseudomonas</taxon>
    </lineage>
</organism>
<dbReference type="STRING" id="1001585.MDS_2542"/>
<keyword evidence="7" id="KW-0547">Nucleotide-binding</keyword>
<dbReference type="RefSeq" id="WP_106741305.1">
    <property type="nucleotide sequence ID" value="NZ_CP027657.1"/>
</dbReference>
<dbReference type="AlphaFoldDB" id="A0A2R3QV13"/>
<evidence type="ECO:0000256" key="2">
    <source>
        <dbReference type="ARBA" id="ARBA00023251"/>
    </source>
</evidence>
<sequence length="254" mass="28251">MNAQISAALALLQQHLGDDLLAVHLYGSAVAGGLKPGSDLDLLVMVSTPLSEAVRRSLMRALLNISAWPATEHLRPLEVTVLNRDAVLPWRYPAEREMQFGEWLRDDLNAGRIEPAMTDHDLAILISKARQHSICLFGPPATELFEPVPEADLLRALYDTVAQWNQPDDWLDDECTVVLALARIWLTLSTGEIAAKDVAADWLLERLPAEHRPVLQAARDIYLGTVEDDLAQRPRALAGFIGYARLQIERLRTS</sequence>
<dbReference type="Proteomes" id="UP000238327">
    <property type="component" value="Chromosome"/>
</dbReference>
<evidence type="ECO:0000256" key="5">
    <source>
        <dbReference type="ARBA" id="ARBA00047831"/>
    </source>
</evidence>
<dbReference type="InterPro" id="IPR025184">
    <property type="entry name" value="AadA_C"/>
</dbReference>
<keyword evidence="7" id="KW-0067">ATP-binding</keyword>
<protein>
    <recommendedName>
        <fullName evidence="4 7">Aminoglycoside (3'') (9) adenylyltransferase</fullName>
        <ecNumber evidence="3 7">2.7.7.47</ecNumber>
    </recommendedName>
</protein>
<keyword evidence="2 7" id="KW-0046">Antibiotic resistance</keyword>
<evidence type="ECO:0000256" key="1">
    <source>
        <dbReference type="ARBA" id="ARBA00022679"/>
    </source>
</evidence>
<dbReference type="EC" id="2.7.7.47" evidence="3 7"/>
<comment type="catalytic activity">
    <reaction evidence="6 7">
        <text>streptomycin + ATP = 3''-O-adenylylstreptomycin + diphosphate</text>
        <dbReference type="Rhea" id="RHEA:20245"/>
        <dbReference type="ChEBI" id="CHEBI:30616"/>
        <dbReference type="ChEBI" id="CHEBI:33019"/>
        <dbReference type="ChEBI" id="CHEBI:58007"/>
        <dbReference type="ChEBI" id="CHEBI:58605"/>
        <dbReference type="EC" id="2.7.7.47"/>
    </reaction>
</comment>
<dbReference type="Pfam" id="PF01909">
    <property type="entry name" value="NTP_transf_2"/>
    <property type="match status" value="1"/>
</dbReference>
<evidence type="ECO:0000259" key="8">
    <source>
        <dbReference type="Pfam" id="PF01909"/>
    </source>
</evidence>
<dbReference type="InterPro" id="IPR043519">
    <property type="entry name" value="NT_sf"/>
</dbReference>
<keyword evidence="1 7" id="KW-0808">Transferase</keyword>
<evidence type="ECO:0000256" key="6">
    <source>
        <dbReference type="ARBA" id="ARBA00048566"/>
    </source>
</evidence>
<comment type="catalytic activity">
    <reaction evidence="5 7">
        <text>spectinomycin + ATP = 9-O-adenylylspectinomycin + diphosphate</text>
        <dbReference type="Rhea" id="RHEA:63228"/>
        <dbReference type="ChEBI" id="CHEBI:30616"/>
        <dbReference type="ChEBI" id="CHEBI:33019"/>
        <dbReference type="ChEBI" id="CHEBI:146260"/>
        <dbReference type="ChEBI" id="CHEBI:146261"/>
    </reaction>
</comment>
<evidence type="ECO:0000313" key="11">
    <source>
        <dbReference type="Proteomes" id="UP000238327"/>
    </source>
</evidence>
<evidence type="ECO:0000256" key="4">
    <source>
        <dbReference type="ARBA" id="ARBA00035252"/>
    </source>
</evidence>
<dbReference type="PIRSF" id="PIRSF000819">
    <property type="entry name" value="Streptomycin_3-adenylyltransf"/>
    <property type="match status" value="1"/>
</dbReference>
<proteinExistence type="predicted"/>
<dbReference type="GO" id="GO:0046677">
    <property type="term" value="P:response to antibiotic"/>
    <property type="evidence" value="ECO:0007669"/>
    <property type="project" value="UniProtKB-KW"/>
</dbReference>
<dbReference type="GO" id="GO:0009012">
    <property type="term" value="F:aminoglycoside 3''-adenylyltransferase activity"/>
    <property type="evidence" value="ECO:0007669"/>
    <property type="project" value="UniProtKB-EC"/>
</dbReference>